<evidence type="ECO:0000313" key="2">
    <source>
        <dbReference type="EMBL" id="KAJ1118945.1"/>
    </source>
</evidence>
<protein>
    <submittedName>
        <fullName evidence="2">Uncharacterized protein</fullName>
    </submittedName>
</protein>
<evidence type="ECO:0000313" key="3">
    <source>
        <dbReference type="Proteomes" id="UP001066276"/>
    </source>
</evidence>
<name>A0AAV7NVG0_PLEWA</name>
<dbReference type="Proteomes" id="UP001066276">
    <property type="component" value="Chromosome 8"/>
</dbReference>
<comment type="caution">
    <text evidence="2">The sequence shown here is derived from an EMBL/GenBank/DDBJ whole genome shotgun (WGS) entry which is preliminary data.</text>
</comment>
<keyword evidence="1" id="KW-0238">DNA-binding</keyword>
<sequence>METWCPIASDLITAPMVPKTKRMYESAWQIYDASFDSRVEAERFHPEGVLKFLLQQREGGKSLHLVRRQLSAIAFFAGLKGVLDPSKDLMVRRAIMGWERMTSPKEDARRLIAAARLAQLVTILVRVCSSPYEFSLFRFTYSLAFLVHSGWLAWGQGLSCLMSSSLIVLCV</sequence>
<organism evidence="2 3">
    <name type="scientific">Pleurodeles waltl</name>
    <name type="common">Iberian ribbed newt</name>
    <dbReference type="NCBI Taxonomy" id="8319"/>
    <lineage>
        <taxon>Eukaryota</taxon>
        <taxon>Metazoa</taxon>
        <taxon>Chordata</taxon>
        <taxon>Craniata</taxon>
        <taxon>Vertebrata</taxon>
        <taxon>Euteleostomi</taxon>
        <taxon>Amphibia</taxon>
        <taxon>Batrachia</taxon>
        <taxon>Caudata</taxon>
        <taxon>Salamandroidea</taxon>
        <taxon>Salamandridae</taxon>
        <taxon>Pleurodelinae</taxon>
        <taxon>Pleurodeles</taxon>
    </lineage>
</organism>
<gene>
    <name evidence="2" type="ORF">NDU88_007132</name>
</gene>
<keyword evidence="3" id="KW-1185">Reference proteome</keyword>
<reference evidence="2" key="1">
    <citation type="journal article" date="2022" name="bioRxiv">
        <title>Sequencing and chromosome-scale assembly of the giantPleurodeles waltlgenome.</title>
        <authorList>
            <person name="Brown T."/>
            <person name="Elewa A."/>
            <person name="Iarovenko S."/>
            <person name="Subramanian E."/>
            <person name="Araus A.J."/>
            <person name="Petzold A."/>
            <person name="Susuki M."/>
            <person name="Suzuki K.-i.T."/>
            <person name="Hayashi T."/>
            <person name="Toyoda A."/>
            <person name="Oliveira C."/>
            <person name="Osipova E."/>
            <person name="Leigh N.D."/>
            <person name="Simon A."/>
            <person name="Yun M.H."/>
        </authorList>
    </citation>
    <scope>NUCLEOTIDE SEQUENCE</scope>
    <source>
        <strain evidence="2">20211129_DDA</strain>
        <tissue evidence="2">Liver</tissue>
    </source>
</reference>
<accession>A0AAV7NVG0</accession>
<dbReference type="InterPro" id="IPR010998">
    <property type="entry name" value="Integrase_recombinase_N"/>
</dbReference>
<proteinExistence type="predicted"/>
<dbReference type="Gene3D" id="1.10.150.130">
    <property type="match status" value="1"/>
</dbReference>
<dbReference type="AlphaFoldDB" id="A0AAV7NVG0"/>
<evidence type="ECO:0000256" key="1">
    <source>
        <dbReference type="ARBA" id="ARBA00023125"/>
    </source>
</evidence>
<dbReference type="SUPFAM" id="SSF47823">
    <property type="entry name" value="lambda integrase-like, N-terminal domain"/>
    <property type="match status" value="1"/>
</dbReference>
<dbReference type="EMBL" id="JANPWB010000012">
    <property type="protein sequence ID" value="KAJ1118945.1"/>
    <property type="molecule type" value="Genomic_DNA"/>
</dbReference>
<dbReference type="GO" id="GO:0003677">
    <property type="term" value="F:DNA binding"/>
    <property type="evidence" value="ECO:0007669"/>
    <property type="project" value="UniProtKB-KW"/>
</dbReference>